<comment type="caution">
    <text evidence="2">The sequence shown here is derived from an EMBL/GenBank/DDBJ whole genome shotgun (WGS) entry which is preliminary data.</text>
</comment>
<gene>
    <name evidence="2" type="ORF">A8F95_01375</name>
</gene>
<dbReference type="Pfam" id="PF05239">
    <property type="entry name" value="PRC"/>
    <property type="match status" value="2"/>
</dbReference>
<dbReference type="AlphaFoldDB" id="A0A1B9B8H7"/>
<proteinExistence type="predicted"/>
<feature type="domain" description="PRC-barrel" evidence="1">
    <location>
        <begin position="4"/>
        <end position="68"/>
    </location>
</feature>
<dbReference type="Gene3D" id="2.30.30.240">
    <property type="entry name" value="PRC-barrel domain"/>
    <property type="match status" value="1"/>
</dbReference>
<dbReference type="InterPro" id="IPR011033">
    <property type="entry name" value="PRC_barrel-like_sf"/>
</dbReference>
<protein>
    <submittedName>
        <fullName evidence="2">Photosystem reaction center subunit H</fullName>
    </submittedName>
</protein>
<dbReference type="RefSeq" id="WP_065408906.1">
    <property type="nucleotide sequence ID" value="NZ_MAYT01000001.1"/>
</dbReference>
<accession>A0A1B9B8H7</accession>
<dbReference type="InterPro" id="IPR027275">
    <property type="entry name" value="PRC-brl_dom"/>
</dbReference>
<reference evidence="3" key="1">
    <citation type="submission" date="2016-05" db="EMBL/GenBank/DDBJ databases">
        <authorList>
            <person name="Liu B."/>
            <person name="Wang J."/>
            <person name="Zhu Y."/>
            <person name="Liu G."/>
            <person name="Chen Q."/>
            <person name="Chen Z."/>
            <person name="Lan J."/>
            <person name="Che J."/>
            <person name="Ge C."/>
            <person name="Shi H."/>
            <person name="Pan Z."/>
            <person name="Liu X."/>
        </authorList>
    </citation>
    <scope>NUCLEOTIDE SEQUENCE [LARGE SCALE GENOMIC DNA]</scope>
    <source>
        <strain evidence="3">FJAT-27215</strain>
    </source>
</reference>
<dbReference type="Proteomes" id="UP000092578">
    <property type="component" value="Unassembled WGS sequence"/>
</dbReference>
<keyword evidence="3" id="KW-1185">Reference proteome</keyword>
<organism evidence="2 3">
    <name type="scientific">Pseudobacillus wudalianchiensis</name>
    <dbReference type="NCBI Taxonomy" id="1743143"/>
    <lineage>
        <taxon>Bacteria</taxon>
        <taxon>Bacillati</taxon>
        <taxon>Bacillota</taxon>
        <taxon>Bacilli</taxon>
        <taxon>Bacillales</taxon>
        <taxon>Bacillaceae</taxon>
        <taxon>Pseudobacillus</taxon>
    </lineage>
</organism>
<evidence type="ECO:0000313" key="3">
    <source>
        <dbReference type="Proteomes" id="UP000092578"/>
    </source>
</evidence>
<sequence length="232" mass="25580">MKKSAEIKGLPIISIMDGSEIGRVKSLIINPDQGTVDFFTIEHEEWQVGGKAIPFKKVIGIGEYALTIENEGAIIDLNEIPIASDLLNRKTKIENTKLMTRKGQLIGEAKEYVIDDETGKIVNLEVKVQGDMMTLDHEFVVTYGKDIIIVTEEAGTHLHSIEAEQKPAGANGLAAIEQQQDELLKGKTVRKDIIGMNREVLISQGTVLNEQSIRTAREAGPEVFVELSMNVE</sequence>
<evidence type="ECO:0000313" key="2">
    <source>
        <dbReference type="EMBL" id="OCA92395.1"/>
    </source>
</evidence>
<dbReference type="EMBL" id="MAYT01000001">
    <property type="protein sequence ID" value="OCA92395.1"/>
    <property type="molecule type" value="Genomic_DNA"/>
</dbReference>
<name>A0A1B9B8H7_9BACI</name>
<feature type="domain" description="PRC-barrel" evidence="1">
    <location>
        <begin position="91"/>
        <end position="151"/>
    </location>
</feature>
<dbReference type="SUPFAM" id="SSF50346">
    <property type="entry name" value="PRC-barrel domain"/>
    <property type="match status" value="2"/>
</dbReference>
<evidence type="ECO:0000259" key="1">
    <source>
        <dbReference type="Pfam" id="PF05239"/>
    </source>
</evidence>